<gene>
    <name evidence="8" type="ORF">HPG69_007780</name>
</gene>
<evidence type="ECO:0000313" key="8">
    <source>
        <dbReference type="EMBL" id="KAF5912790.1"/>
    </source>
</evidence>
<feature type="non-terminal residue" evidence="8">
    <location>
        <position position="1"/>
    </location>
</feature>
<dbReference type="GO" id="GO:0012505">
    <property type="term" value="C:endomembrane system"/>
    <property type="evidence" value="ECO:0007669"/>
    <property type="project" value="UniProtKB-SubCell"/>
</dbReference>
<comment type="similarity">
    <text evidence="2">Belongs to the major facilitator superfamily.</text>
</comment>
<evidence type="ECO:0000256" key="2">
    <source>
        <dbReference type="ARBA" id="ARBA00008335"/>
    </source>
</evidence>
<dbReference type="PANTHER" id="PTHR23512">
    <property type="entry name" value="MAJOR FACILITATOR SUPERFAMILY DOMAIN-CONTAINING PROTEIN 1"/>
    <property type="match status" value="1"/>
</dbReference>
<evidence type="ECO:0000256" key="4">
    <source>
        <dbReference type="ARBA" id="ARBA00022692"/>
    </source>
</evidence>
<keyword evidence="9" id="KW-1185">Reference proteome</keyword>
<evidence type="ECO:0000256" key="1">
    <source>
        <dbReference type="ARBA" id="ARBA00004127"/>
    </source>
</evidence>
<name>A0A7J7EAC6_DICBM</name>
<dbReference type="InterPro" id="IPR052187">
    <property type="entry name" value="MFSD1"/>
</dbReference>
<reference evidence="8 9" key="1">
    <citation type="journal article" date="2020" name="Mol. Biol. Evol.">
        <title>Interspecific Gene Flow and the Evolution of Specialization in Black and White Rhinoceros.</title>
        <authorList>
            <person name="Moodley Y."/>
            <person name="Westbury M.V."/>
            <person name="Russo I.M."/>
            <person name="Gopalakrishnan S."/>
            <person name="Rakotoarivelo A."/>
            <person name="Olsen R.A."/>
            <person name="Prost S."/>
            <person name="Tunstall T."/>
            <person name="Ryder O.A."/>
            <person name="Dalen L."/>
            <person name="Bruford M.W."/>
        </authorList>
    </citation>
    <scope>NUCLEOTIDE SEQUENCE [LARGE SCALE GENOMIC DNA]</scope>
    <source>
        <strain evidence="8">SBR-YM</strain>
        <tissue evidence="8">Skin</tissue>
    </source>
</reference>
<evidence type="ECO:0000256" key="6">
    <source>
        <dbReference type="ARBA" id="ARBA00023136"/>
    </source>
</evidence>
<keyword evidence="3" id="KW-0813">Transport</keyword>
<dbReference type="PANTHER" id="PTHR23512:SF3">
    <property type="entry name" value="MAJOR FACILITATOR SUPERFAMILY DOMAIN-CONTAINING PROTEIN 1"/>
    <property type="match status" value="1"/>
</dbReference>
<dbReference type="AlphaFoldDB" id="A0A7J7EAC6"/>
<keyword evidence="4" id="KW-0812">Transmembrane</keyword>
<feature type="compositionally biased region" description="Gly residues" evidence="7">
    <location>
        <begin position="22"/>
        <end position="37"/>
    </location>
</feature>
<dbReference type="GO" id="GO:0005764">
    <property type="term" value="C:lysosome"/>
    <property type="evidence" value="ECO:0007669"/>
    <property type="project" value="TreeGrafter"/>
</dbReference>
<comment type="subcellular location">
    <subcellularLocation>
        <location evidence="1">Endomembrane system</location>
        <topology evidence="1">Multi-pass membrane protein</topology>
    </subcellularLocation>
</comment>
<evidence type="ECO:0000256" key="5">
    <source>
        <dbReference type="ARBA" id="ARBA00022989"/>
    </source>
</evidence>
<dbReference type="EMBL" id="JACDTQ010003801">
    <property type="protein sequence ID" value="KAF5912790.1"/>
    <property type="molecule type" value="Genomic_DNA"/>
</dbReference>
<feature type="region of interest" description="Disordered" evidence="7">
    <location>
        <begin position="1"/>
        <end position="58"/>
    </location>
</feature>
<keyword evidence="6" id="KW-0472">Membrane</keyword>
<proteinExistence type="inferred from homology"/>
<evidence type="ECO:0000256" key="3">
    <source>
        <dbReference type="ARBA" id="ARBA00022448"/>
    </source>
</evidence>
<keyword evidence="5" id="KW-1133">Transmembrane helix</keyword>
<organism evidence="8 9">
    <name type="scientific">Diceros bicornis minor</name>
    <name type="common">South-central black rhinoceros</name>
    <dbReference type="NCBI Taxonomy" id="77932"/>
    <lineage>
        <taxon>Eukaryota</taxon>
        <taxon>Metazoa</taxon>
        <taxon>Chordata</taxon>
        <taxon>Craniata</taxon>
        <taxon>Vertebrata</taxon>
        <taxon>Euteleostomi</taxon>
        <taxon>Mammalia</taxon>
        <taxon>Eutheria</taxon>
        <taxon>Laurasiatheria</taxon>
        <taxon>Perissodactyla</taxon>
        <taxon>Rhinocerotidae</taxon>
        <taxon>Diceros</taxon>
    </lineage>
</organism>
<protein>
    <submittedName>
        <fullName evidence="8">Uncharacterized protein</fullName>
    </submittedName>
</protein>
<comment type="caution">
    <text evidence="8">The sequence shown here is derived from an EMBL/GenBank/DDBJ whole genome shotgun (WGS) entry which is preliminary data.</text>
</comment>
<dbReference type="Proteomes" id="UP000551758">
    <property type="component" value="Unassembled WGS sequence"/>
</dbReference>
<accession>A0A7J7EAC6</accession>
<evidence type="ECO:0000313" key="9">
    <source>
        <dbReference type="Proteomes" id="UP000551758"/>
    </source>
</evidence>
<evidence type="ECO:0000256" key="7">
    <source>
        <dbReference type="SAM" id="MobiDB-lite"/>
    </source>
</evidence>
<sequence>YFLASSRRCRGPRLSVSRRPQGRGGGGSAGAAGGRPRLGGRRGARRAVGPLRPQPPGAPASGFGSYFCYDNPAALQTQIKGDMQVNTTKFMLLYAWYSWPNVVTEYLEYDGAPLFLDALFALDRWFLLWVEYLMLFG</sequence>